<organism evidence="2 5">
    <name type="scientific">Paracoccus pantotrophus</name>
    <name type="common">Thiosphaera pantotropha</name>
    <dbReference type="NCBI Taxonomy" id="82367"/>
    <lineage>
        <taxon>Bacteria</taxon>
        <taxon>Pseudomonadati</taxon>
        <taxon>Pseudomonadota</taxon>
        <taxon>Alphaproteobacteria</taxon>
        <taxon>Rhodobacterales</taxon>
        <taxon>Paracoccaceae</taxon>
        <taxon>Paracoccus</taxon>
    </lineage>
</organism>
<dbReference type="GO" id="GO:0070492">
    <property type="term" value="F:oligosaccharide binding"/>
    <property type="evidence" value="ECO:0007669"/>
    <property type="project" value="TreeGrafter"/>
</dbReference>
<dbReference type="Proteomes" id="UP000273626">
    <property type="component" value="Unassembled WGS sequence"/>
</dbReference>
<dbReference type="EMBL" id="RBLI01000001">
    <property type="protein sequence ID" value="RKS51750.1"/>
    <property type="molecule type" value="Genomic_DNA"/>
</dbReference>
<dbReference type="GO" id="GO:0098609">
    <property type="term" value="P:cell-cell adhesion"/>
    <property type="evidence" value="ECO:0007669"/>
    <property type="project" value="TreeGrafter"/>
</dbReference>
<dbReference type="PANTHER" id="PTHR46938">
    <property type="entry name" value="DISCOIDIN-1 SUBUNIT A-RELATED-RELATED"/>
    <property type="match status" value="1"/>
</dbReference>
<evidence type="ECO:0000313" key="5">
    <source>
        <dbReference type="Proteomes" id="UP000509322"/>
    </source>
</evidence>
<keyword evidence="2" id="KW-0430">Lectin</keyword>
<reference evidence="3 4" key="1">
    <citation type="submission" date="2018-10" db="EMBL/GenBank/DDBJ databases">
        <title>Genomic Encyclopedia of Archaeal and Bacterial Type Strains, Phase II (KMG-II): from individual species to whole genera.</title>
        <authorList>
            <person name="Goeker M."/>
        </authorList>
    </citation>
    <scope>NUCLEOTIDE SEQUENCE [LARGE SCALE GENOMIC DNA]</scope>
    <source>
        <strain evidence="4">ATCC 35512 / DSM 2944 / CIP 106514 / LMD 82.5 / NBRC 102493 / NCCB 82005 / GB17</strain>
        <strain evidence="3">DSM 2944</strain>
    </source>
</reference>
<proteinExistence type="predicted"/>
<evidence type="ECO:0000313" key="4">
    <source>
        <dbReference type="Proteomes" id="UP000273626"/>
    </source>
</evidence>
<evidence type="ECO:0000313" key="2">
    <source>
        <dbReference type="EMBL" id="QLH15333.1"/>
    </source>
</evidence>
<protein>
    <submittedName>
        <fullName evidence="2">H-type lectin domain-containing protein</fullName>
    </submittedName>
</protein>
<accession>A0A1I5JUQ2</accession>
<dbReference type="EMBL" id="CP058690">
    <property type="protein sequence ID" value="QLH15333.1"/>
    <property type="molecule type" value="Genomic_DNA"/>
</dbReference>
<name>A0A1I5JUQ2_PARPN</name>
<dbReference type="Proteomes" id="UP000509322">
    <property type="component" value="Chromosome 2"/>
</dbReference>
<feature type="domain" description="H-type lectin" evidence="1">
    <location>
        <begin position="64"/>
        <end position="129"/>
    </location>
</feature>
<dbReference type="GO" id="GO:0045335">
    <property type="term" value="C:phagocytic vesicle"/>
    <property type="evidence" value="ECO:0007669"/>
    <property type="project" value="TreeGrafter"/>
</dbReference>
<dbReference type="AlphaFoldDB" id="A0A1I5JUQ2"/>
<dbReference type="InterPro" id="IPR019019">
    <property type="entry name" value="H-type_lectin_domain"/>
</dbReference>
<dbReference type="InterPro" id="IPR037221">
    <property type="entry name" value="H-type_lectin_dom_sf"/>
</dbReference>
<keyword evidence="4" id="KW-1185">Reference proteome</keyword>
<dbReference type="GO" id="GO:0098636">
    <property type="term" value="C:protein complex involved in cell adhesion"/>
    <property type="evidence" value="ECO:0007669"/>
    <property type="project" value="TreeGrafter"/>
</dbReference>
<dbReference type="GO" id="GO:0009986">
    <property type="term" value="C:cell surface"/>
    <property type="evidence" value="ECO:0007669"/>
    <property type="project" value="TreeGrafter"/>
</dbReference>
<dbReference type="SUPFAM" id="SSF141086">
    <property type="entry name" value="Agglutinin HPA-like"/>
    <property type="match status" value="1"/>
</dbReference>
<gene>
    <name evidence="3" type="ORF">BDE18_1014</name>
    <name evidence="2" type="ORF">HYQ43_14155</name>
</gene>
<dbReference type="InterPro" id="IPR052487">
    <property type="entry name" value="Galactose-binding_lectin"/>
</dbReference>
<dbReference type="GO" id="GO:0030247">
    <property type="term" value="F:polysaccharide binding"/>
    <property type="evidence" value="ECO:0007669"/>
    <property type="project" value="TreeGrafter"/>
</dbReference>
<dbReference type="Pfam" id="PF09458">
    <property type="entry name" value="H_lectin"/>
    <property type="match status" value="1"/>
</dbReference>
<reference evidence="2 5" key="2">
    <citation type="submission" date="2020-07" db="EMBL/GenBank/DDBJ databases">
        <title>The complete genome of Paracoccus pantotrophus ACCC 10489.</title>
        <authorList>
            <person name="Si Y."/>
        </authorList>
    </citation>
    <scope>NUCLEOTIDE SEQUENCE [LARGE SCALE GENOMIC DNA]</scope>
    <source>
        <strain evidence="2 5">ACCC10489</strain>
    </source>
</reference>
<sequence>MVSPGFPGLYLFCAIVCHGVGRGEGVRRFGYFAVGVANGSTEMFSAFESGGPMWTGHGPRVEVRSVRFDEHFVEPPVVHVSLSMWDVDSTANQRADIQAVNITAEGFELQFSTWGDTRVARVRASWMAIGPLRHADDWDLD</sequence>
<evidence type="ECO:0000259" key="1">
    <source>
        <dbReference type="Pfam" id="PF09458"/>
    </source>
</evidence>
<evidence type="ECO:0000313" key="3">
    <source>
        <dbReference type="EMBL" id="RKS51750.1"/>
    </source>
</evidence>
<dbReference type="GO" id="GO:0046871">
    <property type="term" value="F:N-acetylgalactosamine binding"/>
    <property type="evidence" value="ECO:0007669"/>
    <property type="project" value="TreeGrafter"/>
</dbReference>
<dbReference type="Gene3D" id="2.60.40.2080">
    <property type="match status" value="1"/>
</dbReference>